<feature type="region of interest" description="Disordered" evidence="1">
    <location>
        <begin position="130"/>
        <end position="209"/>
    </location>
</feature>
<gene>
    <name evidence="2" type="ORF">TrLO_g14679</name>
</gene>
<dbReference type="AlphaFoldDB" id="A0A9W6ZZ30"/>
<accession>A0A9W6ZZ30</accession>
<feature type="region of interest" description="Disordered" evidence="1">
    <location>
        <begin position="1"/>
        <end position="61"/>
    </location>
</feature>
<dbReference type="EMBL" id="BRXW01000505">
    <property type="protein sequence ID" value="GMH61066.1"/>
    <property type="molecule type" value="Genomic_DNA"/>
</dbReference>
<evidence type="ECO:0000313" key="2">
    <source>
        <dbReference type="EMBL" id="GMH61066.1"/>
    </source>
</evidence>
<reference evidence="3" key="1">
    <citation type="journal article" date="2023" name="Commun. Biol.">
        <title>Genome analysis of Parmales, the sister group of diatoms, reveals the evolutionary specialization of diatoms from phago-mixotrophs to photoautotrophs.</title>
        <authorList>
            <person name="Ban H."/>
            <person name="Sato S."/>
            <person name="Yoshikawa S."/>
            <person name="Yamada K."/>
            <person name="Nakamura Y."/>
            <person name="Ichinomiya M."/>
            <person name="Sato N."/>
            <person name="Blanc-Mathieu R."/>
            <person name="Endo H."/>
            <person name="Kuwata A."/>
            <person name="Ogata H."/>
        </authorList>
    </citation>
    <scope>NUCLEOTIDE SEQUENCE [LARGE SCALE GENOMIC DNA]</scope>
    <source>
        <strain evidence="3">NIES 3700</strain>
    </source>
</reference>
<protein>
    <submittedName>
        <fullName evidence="2">Uncharacterized protein</fullName>
    </submittedName>
</protein>
<keyword evidence="3" id="KW-1185">Reference proteome</keyword>
<name>A0A9W6ZZ30_9STRA</name>
<evidence type="ECO:0000256" key="1">
    <source>
        <dbReference type="SAM" id="MobiDB-lite"/>
    </source>
</evidence>
<sequence>MDKKKLVGRKTGSRKEVSGKPPRAAKSGTKKKNTKSEAKTTDDTSTNTTSKPKTTNMSLYDVEKKIRRSHREIDWNTKEGHHRTKVQFLSAIHEDQYEDALELVTILLDHDPMNEMFQQYHTNLEGIVKQQAEDDDGSSEEEESDDEDEDDSSSSSSSEEEEEEEQVQMPLHDDDEAEKKDDDLAAQYGVDMDAKHTDVTPTLDLANPERGMTPAQLAKLDELKAQFSSLRASVQDRDENEARLWTQVQPAMSVQSCAYAGGAEAKE</sequence>
<feature type="compositionally biased region" description="Basic residues" evidence="1">
    <location>
        <begin position="1"/>
        <end position="12"/>
    </location>
</feature>
<comment type="caution">
    <text evidence="2">The sequence shown here is derived from an EMBL/GenBank/DDBJ whole genome shotgun (WGS) entry which is preliminary data.</text>
</comment>
<organism evidence="2 3">
    <name type="scientific">Triparma laevis f. longispina</name>
    <dbReference type="NCBI Taxonomy" id="1714387"/>
    <lineage>
        <taxon>Eukaryota</taxon>
        <taxon>Sar</taxon>
        <taxon>Stramenopiles</taxon>
        <taxon>Ochrophyta</taxon>
        <taxon>Bolidophyceae</taxon>
        <taxon>Parmales</taxon>
        <taxon>Triparmaceae</taxon>
        <taxon>Triparma</taxon>
    </lineage>
</organism>
<evidence type="ECO:0000313" key="3">
    <source>
        <dbReference type="Proteomes" id="UP001165122"/>
    </source>
</evidence>
<dbReference type="OrthoDB" id="200336at2759"/>
<dbReference type="Proteomes" id="UP001165122">
    <property type="component" value="Unassembled WGS sequence"/>
</dbReference>
<feature type="compositionally biased region" description="Low complexity" evidence="1">
    <location>
        <begin position="43"/>
        <end position="56"/>
    </location>
</feature>
<feature type="compositionally biased region" description="Acidic residues" evidence="1">
    <location>
        <begin position="133"/>
        <end position="166"/>
    </location>
</feature>
<proteinExistence type="predicted"/>